<evidence type="ECO:0000256" key="8">
    <source>
        <dbReference type="ARBA" id="ARBA00023157"/>
    </source>
</evidence>
<dbReference type="Gene3D" id="3.20.20.80">
    <property type="entry name" value="Glycosidases"/>
    <property type="match status" value="1"/>
</dbReference>
<evidence type="ECO:0000259" key="19">
    <source>
        <dbReference type="SMART" id="SM00642"/>
    </source>
</evidence>
<comment type="caution">
    <text evidence="20">The sequence shown here is derived from an EMBL/GenBank/DDBJ whole genome shotgun (WGS) entry which is preliminary data.</text>
</comment>
<dbReference type="RefSeq" id="XP_040728208.1">
    <property type="nucleotide sequence ID" value="XM_040872052.1"/>
</dbReference>
<feature type="disulfide bond" evidence="15">
    <location>
        <begin position="49"/>
        <end position="57"/>
    </location>
</feature>
<dbReference type="CDD" id="cd11319">
    <property type="entry name" value="AmyAc_euk_AmyA"/>
    <property type="match status" value="1"/>
</dbReference>
<feature type="binding site" evidence="16">
    <location>
        <position position="223"/>
    </location>
    <ligand>
        <name>substrate</name>
    </ligand>
</feature>
<dbReference type="SMART" id="SM00642">
    <property type="entry name" value="Aamy"/>
    <property type="match status" value="1"/>
</dbReference>
<evidence type="ECO:0000256" key="3">
    <source>
        <dbReference type="ARBA" id="ARBA00008061"/>
    </source>
</evidence>
<feature type="disulfide bond" evidence="15">
    <location>
        <begin position="170"/>
        <end position="183"/>
    </location>
</feature>
<dbReference type="InterPro" id="IPR013780">
    <property type="entry name" value="Glyco_hydro_b"/>
</dbReference>
<evidence type="ECO:0000256" key="9">
    <source>
        <dbReference type="ARBA" id="ARBA00023180"/>
    </source>
</evidence>
<dbReference type="InterPro" id="IPR006047">
    <property type="entry name" value="GH13_cat_dom"/>
</dbReference>
<sequence>MHLATPALALLTAFAGVAEAKTAAEWRSRSIYQLFTDRFAMADGSSPVCNLGERKYCGGNWQGIQNKLSYITDLGFDAIWISPIVACTEALTQYGQSYHGYWTVDINKLNPHFGTANDLKNLVAAAHAQDVLVMIDLTINSMAYPGAHDKVDYSTFQSPFNKASAYHQWCWIDYTNATSILECWLGDDNVALLDVKTEDSGIRSTYQNWIKNIQATYNVDGMRIDALKSIEIPFFPDFQKAAGMFGLGENYQADPTMNCAYQPAVDGLLNFPLYYGALFAFNGTGGGMDNLAMLIKANSGNCTDVSLLGNFLENHDVPRYAASTNDQHQRLNAFAFTFVMDGMPVVYYGQEQSFTGTADPLNREALWPSGYDEKNPYYQAIKALNAVRKNCIATDATFLTTETTILQHDIKRMVLQKGDLLSILSNDGIYGSNETYAIPKTGYAGNTELIEVLSQNRTTTDASGALSIKLKAGAPLIFWPYSKWNSAISRPNLDIVIDTRTTATTTVTTKFFYPTAQSIRSDALQKSSMSLASLIASLVAGAAVLGAFVVA</sequence>
<dbReference type="FunFam" id="3.20.20.80:FF:000120">
    <property type="entry name" value="Alpha-amylase A"/>
    <property type="match status" value="1"/>
</dbReference>
<feature type="active site" description="Proton donor" evidence="13">
    <location>
        <position position="249"/>
    </location>
</feature>
<name>A0A1Y2FUM6_PROLT</name>
<dbReference type="SUPFAM" id="SSF51011">
    <property type="entry name" value="Glycosyl hydrolase domain"/>
    <property type="match status" value="1"/>
</dbReference>
<comment type="similarity">
    <text evidence="3">Belongs to the glycosyl hydrolase 13 family.</text>
</comment>
<dbReference type="STRING" id="56484.A0A1Y2FUM6"/>
<feature type="transmembrane region" description="Helical" evidence="17">
    <location>
        <begin position="529"/>
        <end position="550"/>
    </location>
</feature>
<dbReference type="AlphaFoldDB" id="A0A1Y2FUM6"/>
<dbReference type="OMA" id="YMDGVLN"/>
<keyword evidence="17" id="KW-1133">Transmembrane helix</keyword>
<keyword evidence="17" id="KW-0472">Membrane</keyword>
<feature type="site" description="Transition state stabilizer" evidence="14">
    <location>
        <position position="316"/>
    </location>
</feature>
<dbReference type="Pfam" id="PF00128">
    <property type="entry name" value="Alpha-amylase"/>
    <property type="match status" value="1"/>
</dbReference>
<comment type="cofactor">
    <cofactor evidence="2">
        <name>Ca(2+)</name>
        <dbReference type="ChEBI" id="CHEBI:29108"/>
    </cofactor>
</comment>
<keyword evidence="21" id="KW-1185">Reference proteome</keyword>
<evidence type="ECO:0000256" key="6">
    <source>
        <dbReference type="ARBA" id="ARBA00022801"/>
    </source>
</evidence>
<evidence type="ECO:0000313" key="21">
    <source>
        <dbReference type="Proteomes" id="UP000193685"/>
    </source>
</evidence>
<evidence type="ECO:0000256" key="1">
    <source>
        <dbReference type="ARBA" id="ARBA00000548"/>
    </source>
</evidence>
<organism evidence="20 21">
    <name type="scientific">Protomyces lactucae-debilis</name>
    <dbReference type="NCBI Taxonomy" id="2754530"/>
    <lineage>
        <taxon>Eukaryota</taxon>
        <taxon>Fungi</taxon>
        <taxon>Dikarya</taxon>
        <taxon>Ascomycota</taxon>
        <taxon>Taphrinomycotina</taxon>
        <taxon>Taphrinomycetes</taxon>
        <taxon>Taphrinales</taxon>
        <taxon>Protomycetaceae</taxon>
        <taxon>Protomyces</taxon>
    </lineage>
</organism>
<feature type="binding site" evidence="16">
    <location>
        <position position="363"/>
    </location>
    <ligand>
        <name>substrate</name>
    </ligand>
</feature>
<dbReference type="GO" id="GO:0005509">
    <property type="term" value="F:calcium ion binding"/>
    <property type="evidence" value="ECO:0007669"/>
    <property type="project" value="InterPro"/>
</dbReference>
<feature type="binding site" evidence="16">
    <location>
        <position position="102"/>
    </location>
    <ligand>
        <name>substrate</name>
    </ligand>
</feature>
<reference evidence="20 21" key="1">
    <citation type="submission" date="2016-07" db="EMBL/GenBank/DDBJ databases">
        <title>Pervasive Adenine N6-methylation of Active Genes in Fungi.</title>
        <authorList>
            <consortium name="DOE Joint Genome Institute"/>
            <person name="Mondo S.J."/>
            <person name="Dannebaum R.O."/>
            <person name="Kuo R.C."/>
            <person name="Labutti K."/>
            <person name="Haridas S."/>
            <person name="Kuo A."/>
            <person name="Salamov A."/>
            <person name="Ahrendt S.R."/>
            <person name="Lipzen A."/>
            <person name="Sullivan W."/>
            <person name="Andreopoulos W.B."/>
            <person name="Clum A."/>
            <person name="Lindquist E."/>
            <person name="Daum C."/>
            <person name="Ramamoorthy G.K."/>
            <person name="Gryganskyi A."/>
            <person name="Culley D."/>
            <person name="Magnuson J.K."/>
            <person name="James T.Y."/>
            <person name="O'Malley M.A."/>
            <person name="Stajich J.E."/>
            <person name="Spatafora J.W."/>
            <person name="Visel A."/>
            <person name="Grigoriev I.V."/>
        </authorList>
    </citation>
    <scope>NUCLEOTIDE SEQUENCE [LARGE SCALE GENOMIC DNA]</scope>
    <source>
        <strain evidence="20 21">12-1054</strain>
    </source>
</reference>
<keyword evidence="6 20" id="KW-0378">Hydrolase</keyword>
<keyword evidence="5" id="KW-0479">Metal-binding</keyword>
<feature type="signal peptide" evidence="18">
    <location>
        <begin position="1"/>
        <end position="20"/>
    </location>
</feature>
<dbReference type="EC" id="3.2.1.1" evidence="4"/>
<evidence type="ECO:0000256" key="12">
    <source>
        <dbReference type="ARBA" id="ARBA00030238"/>
    </source>
</evidence>
<dbReference type="Gene3D" id="2.60.40.1180">
    <property type="entry name" value="Golgi alpha-mannosidase II"/>
    <property type="match status" value="1"/>
</dbReference>
<evidence type="ECO:0000256" key="18">
    <source>
        <dbReference type="SAM" id="SignalP"/>
    </source>
</evidence>
<dbReference type="GO" id="GO:0004556">
    <property type="term" value="F:alpha-amylase activity"/>
    <property type="evidence" value="ECO:0007669"/>
    <property type="project" value="UniProtKB-EC"/>
</dbReference>
<accession>A0A1Y2FUM6</accession>
<keyword evidence="18" id="KW-0732">Signal</keyword>
<protein>
    <recommendedName>
        <fullName evidence="4">alpha-amylase</fullName>
        <ecNumber evidence="4">3.2.1.1</ecNumber>
    </recommendedName>
    <alternativeName>
        <fullName evidence="12">1,4-alpha-D-glucan glucanohydrolase</fullName>
    </alternativeName>
</protein>
<evidence type="ECO:0000256" key="5">
    <source>
        <dbReference type="ARBA" id="ARBA00022723"/>
    </source>
</evidence>
<dbReference type="InterPro" id="IPR015340">
    <property type="entry name" value="A_amylase_C_dom"/>
</dbReference>
<evidence type="ECO:0000256" key="7">
    <source>
        <dbReference type="ARBA" id="ARBA00022837"/>
    </source>
</evidence>
<keyword evidence="9" id="KW-0325">Glycoprotein</keyword>
<feature type="disulfide bond" evidence="15">
    <location>
        <begin position="259"/>
        <end position="302"/>
    </location>
</feature>
<gene>
    <name evidence="20" type="ORF">BCR37DRAFT_404092</name>
</gene>
<evidence type="ECO:0000256" key="11">
    <source>
        <dbReference type="ARBA" id="ARBA00023295"/>
    </source>
</evidence>
<dbReference type="EMBL" id="MCFI01000001">
    <property type="protein sequence ID" value="ORY87713.1"/>
    <property type="molecule type" value="Genomic_DNA"/>
</dbReference>
<evidence type="ECO:0000256" key="4">
    <source>
        <dbReference type="ARBA" id="ARBA00012595"/>
    </source>
</evidence>
<dbReference type="InterPro" id="IPR017853">
    <property type="entry name" value="GH"/>
</dbReference>
<keyword evidence="10" id="KW-0119">Carbohydrate metabolism</keyword>
<dbReference type="PANTHER" id="PTHR10357:SF227">
    <property type="entry name" value="ALPHA-AMYLASE 2"/>
    <property type="match status" value="1"/>
</dbReference>
<feature type="domain" description="Glycosyl hydrolase family 13 catalytic" evidence="19">
    <location>
        <begin position="33"/>
        <end position="388"/>
    </location>
</feature>
<keyword evidence="7" id="KW-0106">Calcium</keyword>
<dbReference type="GO" id="GO:0016052">
    <property type="term" value="P:carbohydrate catabolic process"/>
    <property type="evidence" value="ECO:0007669"/>
    <property type="project" value="InterPro"/>
</dbReference>
<dbReference type="Pfam" id="PF09260">
    <property type="entry name" value="A_amylase_dom_C"/>
    <property type="match status" value="1"/>
</dbReference>
<dbReference type="SUPFAM" id="SSF51445">
    <property type="entry name" value="(Trans)glycosidases"/>
    <property type="match status" value="1"/>
</dbReference>
<keyword evidence="8 15" id="KW-1015">Disulfide bond</keyword>
<dbReference type="GeneID" id="63788651"/>
<evidence type="ECO:0000256" key="15">
    <source>
        <dbReference type="PIRSR" id="PIRSR001024-4"/>
    </source>
</evidence>
<feature type="binding site" evidence="16">
    <location>
        <position position="316"/>
    </location>
    <ligand>
        <name>substrate</name>
    </ligand>
</feature>
<evidence type="ECO:0000256" key="2">
    <source>
        <dbReference type="ARBA" id="ARBA00001913"/>
    </source>
</evidence>
<evidence type="ECO:0000256" key="13">
    <source>
        <dbReference type="PIRSR" id="PIRSR001024-1"/>
    </source>
</evidence>
<feature type="chain" id="PRO_5012982876" description="alpha-amylase" evidence="18">
    <location>
        <begin position="21"/>
        <end position="551"/>
    </location>
</feature>
<evidence type="ECO:0000256" key="16">
    <source>
        <dbReference type="PIRSR" id="PIRSR001024-5"/>
    </source>
</evidence>
<proteinExistence type="inferred from homology"/>
<evidence type="ECO:0000256" key="14">
    <source>
        <dbReference type="PIRSR" id="PIRSR001024-2"/>
    </source>
</evidence>
<dbReference type="InterPro" id="IPR013777">
    <property type="entry name" value="A-amylase-like"/>
</dbReference>
<evidence type="ECO:0000256" key="10">
    <source>
        <dbReference type="ARBA" id="ARBA00023277"/>
    </source>
</evidence>
<dbReference type="Proteomes" id="UP000193685">
    <property type="component" value="Unassembled WGS sequence"/>
</dbReference>
<dbReference type="PANTHER" id="PTHR10357">
    <property type="entry name" value="ALPHA-AMYLASE FAMILY MEMBER"/>
    <property type="match status" value="1"/>
</dbReference>
<comment type="catalytic activity">
    <reaction evidence="1">
        <text>Endohydrolysis of (1-&gt;4)-alpha-D-glucosidic linkages in polysaccharides containing three or more (1-&gt;4)-alpha-linked D-glucose units.</text>
        <dbReference type="EC" id="3.2.1.1"/>
    </reaction>
</comment>
<evidence type="ECO:0000256" key="17">
    <source>
        <dbReference type="SAM" id="Phobius"/>
    </source>
</evidence>
<keyword evidence="11" id="KW-0326">Glycosidase</keyword>
<feature type="active site" description="Nucleophile" evidence="13">
    <location>
        <position position="225"/>
    </location>
</feature>
<dbReference type="GO" id="GO:0009986">
    <property type="term" value="C:cell surface"/>
    <property type="evidence" value="ECO:0007669"/>
    <property type="project" value="UniProtKB-ARBA"/>
</dbReference>
<keyword evidence="17" id="KW-0812">Transmembrane</keyword>
<evidence type="ECO:0000313" key="20">
    <source>
        <dbReference type="EMBL" id="ORY87713.1"/>
    </source>
</evidence>
<dbReference type="OrthoDB" id="204980at2759"/>
<dbReference type="PIRSF" id="PIRSF001024">
    <property type="entry name" value="Alph-amyl_fung"/>
    <property type="match status" value="1"/>
</dbReference>